<comment type="caution">
    <text evidence="2">The sequence shown here is derived from an EMBL/GenBank/DDBJ whole genome shotgun (WGS) entry which is preliminary data.</text>
</comment>
<feature type="compositionally biased region" description="Low complexity" evidence="1">
    <location>
        <begin position="31"/>
        <end position="54"/>
    </location>
</feature>
<organism evidence="2 3">
    <name type="scientific">Channa striata</name>
    <name type="common">Snakehead murrel</name>
    <name type="synonym">Ophicephalus striatus</name>
    <dbReference type="NCBI Taxonomy" id="64152"/>
    <lineage>
        <taxon>Eukaryota</taxon>
        <taxon>Metazoa</taxon>
        <taxon>Chordata</taxon>
        <taxon>Craniata</taxon>
        <taxon>Vertebrata</taxon>
        <taxon>Euteleostomi</taxon>
        <taxon>Actinopterygii</taxon>
        <taxon>Neopterygii</taxon>
        <taxon>Teleostei</taxon>
        <taxon>Neoteleostei</taxon>
        <taxon>Acanthomorphata</taxon>
        <taxon>Anabantaria</taxon>
        <taxon>Anabantiformes</taxon>
        <taxon>Channoidei</taxon>
        <taxon>Channidae</taxon>
        <taxon>Channa</taxon>
    </lineage>
</organism>
<name>A0AA88SV19_CHASR</name>
<evidence type="ECO:0000256" key="1">
    <source>
        <dbReference type="SAM" id="MobiDB-lite"/>
    </source>
</evidence>
<dbReference type="EMBL" id="JAUPFM010000008">
    <property type="protein sequence ID" value="KAK2844199.1"/>
    <property type="molecule type" value="Genomic_DNA"/>
</dbReference>
<proteinExistence type="predicted"/>
<accession>A0AA88SV19</accession>
<gene>
    <name evidence="2" type="ORF">Q5P01_010858</name>
</gene>
<sequence>MDRSMVEEGSGLRLLEASSQSTKGLYSPYNASGSGSAYGSRTGSRTGSRSGSRRGSFDAGSDLPPVILVPLPQSLRIQHLSTDTQLASPLNLDRFLNSCHPQVIEQICH</sequence>
<reference evidence="2" key="1">
    <citation type="submission" date="2023-07" db="EMBL/GenBank/DDBJ databases">
        <title>Chromosome-level Genome Assembly of Striped Snakehead (Channa striata).</title>
        <authorList>
            <person name="Liu H."/>
        </authorList>
    </citation>
    <scope>NUCLEOTIDE SEQUENCE</scope>
    <source>
        <strain evidence="2">Gz</strain>
        <tissue evidence="2">Muscle</tissue>
    </source>
</reference>
<dbReference type="Proteomes" id="UP001187415">
    <property type="component" value="Unassembled WGS sequence"/>
</dbReference>
<feature type="region of interest" description="Disordered" evidence="1">
    <location>
        <begin position="1"/>
        <end position="63"/>
    </location>
</feature>
<evidence type="ECO:0000313" key="3">
    <source>
        <dbReference type="Proteomes" id="UP001187415"/>
    </source>
</evidence>
<keyword evidence="3" id="KW-1185">Reference proteome</keyword>
<dbReference type="AlphaFoldDB" id="A0AA88SV19"/>
<protein>
    <submittedName>
        <fullName evidence="2">Uncharacterized protein</fullName>
    </submittedName>
</protein>
<evidence type="ECO:0000313" key="2">
    <source>
        <dbReference type="EMBL" id="KAK2844199.1"/>
    </source>
</evidence>